<reference evidence="1 2" key="1">
    <citation type="submission" date="2016-10" db="EMBL/GenBank/DDBJ databases">
        <authorList>
            <person name="Varghese N."/>
            <person name="Submissions S."/>
        </authorList>
    </citation>
    <scope>NUCLEOTIDE SEQUENCE [LARGE SCALE GENOMIC DNA]</scope>
    <source>
        <strain evidence="1 2">DSM 17997</strain>
    </source>
</reference>
<dbReference type="RefSeq" id="WP_019596407.1">
    <property type="nucleotide sequence ID" value="NZ_FNQC01000002.1"/>
</dbReference>
<evidence type="ECO:0000313" key="2">
    <source>
        <dbReference type="Proteomes" id="UP000199663"/>
    </source>
</evidence>
<dbReference type="GO" id="GO:0032259">
    <property type="term" value="P:methylation"/>
    <property type="evidence" value="ECO:0007669"/>
    <property type="project" value="UniProtKB-KW"/>
</dbReference>
<dbReference type="SUPFAM" id="SSF53335">
    <property type="entry name" value="S-adenosyl-L-methionine-dependent methyltransferases"/>
    <property type="match status" value="1"/>
</dbReference>
<keyword evidence="1" id="KW-0489">Methyltransferase</keyword>
<proteinExistence type="predicted"/>
<dbReference type="InterPro" id="IPR029063">
    <property type="entry name" value="SAM-dependent_MTases_sf"/>
</dbReference>
<keyword evidence="1" id="KW-0808">Transferase</keyword>
<dbReference type="Pfam" id="PF13489">
    <property type="entry name" value="Methyltransf_23"/>
    <property type="match status" value="1"/>
</dbReference>
<accession>A0A1H3LGQ6</accession>
<name>A0A1H3LGQ6_9BACT</name>
<dbReference type="CDD" id="cd02440">
    <property type="entry name" value="AdoMet_MTases"/>
    <property type="match status" value="1"/>
</dbReference>
<sequence>MILYRECPICNSSDLKGYAIDCHRPGPHISRVECQKCKLVFANPMADASELSTYYSNYYEKPQYEKTHYKNLILDHFQRIKSLNPQEIFKEAAYMAHYPDNERFLDVGCGLGLGLAYANRLGFDLYATEFDSGALEFVQEQFKVEVFQGELFDANYPDNHFSFVYISHVIEHVLDPIQYIREIHRILKPGGTMAIGTPNMSSNLYKGYRMIKLLSLQVPLIIDGVEHTFIFPKKLLAQICKNEDFEVVQHFTHGMGEKLQNLLTYKISFQKRMAKLIQNYFQVNQWIICKKPEL</sequence>
<dbReference type="Gene3D" id="3.40.50.150">
    <property type="entry name" value="Vaccinia Virus protein VP39"/>
    <property type="match status" value="1"/>
</dbReference>
<keyword evidence="2" id="KW-1185">Reference proteome</keyword>
<dbReference type="GO" id="GO:0008168">
    <property type="term" value="F:methyltransferase activity"/>
    <property type="evidence" value="ECO:0007669"/>
    <property type="project" value="UniProtKB-KW"/>
</dbReference>
<protein>
    <submittedName>
        <fullName evidence="1">2-polyprenyl-3-methyl-5-hydroxy-6-metoxy-1,4-benzoquinol methylase</fullName>
    </submittedName>
</protein>
<dbReference type="Proteomes" id="UP000199663">
    <property type="component" value="Unassembled WGS sequence"/>
</dbReference>
<comment type="caution">
    <text evidence="1">The sequence shown here is derived from an EMBL/GenBank/DDBJ whole genome shotgun (WGS) entry which is preliminary data.</text>
</comment>
<organism evidence="1 2">
    <name type="scientific">Rhodonellum ikkaensis</name>
    <dbReference type="NCBI Taxonomy" id="336829"/>
    <lineage>
        <taxon>Bacteria</taxon>
        <taxon>Pseudomonadati</taxon>
        <taxon>Bacteroidota</taxon>
        <taxon>Cytophagia</taxon>
        <taxon>Cytophagales</taxon>
        <taxon>Cytophagaceae</taxon>
        <taxon>Rhodonellum</taxon>
    </lineage>
</organism>
<evidence type="ECO:0000313" key="1">
    <source>
        <dbReference type="EMBL" id="SDY63114.1"/>
    </source>
</evidence>
<dbReference type="EMBL" id="FNQC01000002">
    <property type="protein sequence ID" value="SDY63114.1"/>
    <property type="molecule type" value="Genomic_DNA"/>
</dbReference>
<dbReference type="PANTHER" id="PTHR43861">
    <property type="entry name" value="TRANS-ACONITATE 2-METHYLTRANSFERASE-RELATED"/>
    <property type="match status" value="1"/>
</dbReference>
<gene>
    <name evidence="1" type="ORF">SAMN05444412_10236</name>
</gene>